<dbReference type="GeneID" id="123446893"/>
<dbReference type="Pfam" id="PF07762">
    <property type="entry name" value="DUF1618"/>
    <property type="match status" value="1"/>
</dbReference>
<dbReference type="AlphaFoldDB" id="A0A8I6Y419"/>
<protein>
    <recommendedName>
        <fullName evidence="2">DUF1618 domain-containing protein</fullName>
    </recommendedName>
</protein>
<evidence type="ECO:0000259" key="2">
    <source>
        <dbReference type="Pfam" id="PF07762"/>
    </source>
</evidence>
<reference evidence="3" key="2">
    <citation type="submission" date="2020-10" db="EMBL/GenBank/DDBJ databases">
        <authorList>
            <person name="Scholz U."/>
            <person name="Mascher M."/>
            <person name="Fiebig A."/>
        </authorList>
    </citation>
    <scope>NUCLEOTIDE SEQUENCE [LARGE SCALE GENOMIC DNA]</scope>
    <source>
        <strain evidence="3">cv. Morex</strain>
    </source>
</reference>
<dbReference type="OrthoDB" id="676774at2759"/>
<dbReference type="RefSeq" id="XP_044979370.1">
    <property type="nucleotide sequence ID" value="XM_045123435.1"/>
</dbReference>
<dbReference type="InterPro" id="IPR011676">
    <property type="entry name" value="DUF1618"/>
</dbReference>
<feature type="region of interest" description="Disordered" evidence="1">
    <location>
        <begin position="472"/>
        <end position="503"/>
    </location>
</feature>
<dbReference type="PANTHER" id="PTHR33074:SF50">
    <property type="entry name" value="DUF1618 DOMAIN-CONTAINING PROTEIN"/>
    <property type="match status" value="1"/>
</dbReference>
<feature type="region of interest" description="Disordered" evidence="1">
    <location>
        <begin position="202"/>
        <end position="221"/>
    </location>
</feature>
<dbReference type="KEGG" id="hvg:123446893"/>
<evidence type="ECO:0000256" key="1">
    <source>
        <dbReference type="SAM" id="MobiDB-lite"/>
    </source>
</evidence>
<organism evidence="3 4">
    <name type="scientific">Hordeum vulgare subsp. vulgare</name>
    <name type="common">Domesticated barley</name>
    <dbReference type="NCBI Taxonomy" id="112509"/>
    <lineage>
        <taxon>Eukaryota</taxon>
        <taxon>Viridiplantae</taxon>
        <taxon>Streptophyta</taxon>
        <taxon>Embryophyta</taxon>
        <taxon>Tracheophyta</taxon>
        <taxon>Spermatophyta</taxon>
        <taxon>Magnoliopsida</taxon>
        <taxon>Liliopsida</taxon>
        <taxon>Poales</taxon>
        <taxon>Poaceae</taxon>
        <taxon>BOP clade</taxon>
        <taxon>Pooideae</taxon>
        <taxon>Triticodae</taxon>
        <taxon>Triticeae</taxon>
        <taxon>Hordeinae</taxon>
        <taxon>Hordeum</taxon>
    </lineage>
</organism>
<dbReference type="OMA" id="MASTWNR"/>
<sequence length="503" mass="55867">MAPPDYGYGYPDSDGEDEESVEEMAPPPDYGYGYPDSDSDGEEEESVEEKGRQWPPAPPAYGYPDGEDERPPYVLIDPCAYFADRDNATTAVCEMDGLSLTGRLKVTFCAVAPPLVSYFCVHATRMDHTEFPVTPYILATETDGGLVLLCVATRDGDHHSDFLRPRNCHYFVYDALSRKLDRLPLPGFQHRLNEPSLAIMRKPSKNTRSSPHPHGHGHGDAEAEAHHFVVAAQSYSFWRGKSPHLCIYDSATKTWSNKPVVMGSSYPEVHITGKTLTIGGSNGTVVWVDLWRNIVFCDVLVKRPKLGYLKLPSAPDMEPPFEGRSLRDIAVVGDTIKYVDMLPHPDVSPSLHWMATAWSIKKARRSWPKEWHMECKLDSTRIMVDAARTVATFPTSLSSLCVGLPTLSLQNDAIVYLLAKIDFSPSQHTAWVLAVDMENETAEQVVEFPAERTYCVAQGYDASRISAYLQPTPGTHQIPKRPGVPLLKSPSKKHTGDVDAMMA</sequence>
<feature type="compositionally biased region" description="Acidic residues" evidence="1">
    <location>
        <begin position="37"/>
        <end position="47"/>
    </location>
</feature>
<reference evidence="3" key="3">
    <citation type="submission" date="2022-01" db="UniProtKB">
        <authorList>
            <consortium name="EnsemblPlants"/>
        </authorList>
    </citation>
    <scope>IDENTIFICATION</scope>
    <source>
        <strain evidence="3">subsp. vulgare</strain>
    </source>
</reference>
<dbReference type="Gramene" id="HORVU.MOREX.r2.4HG0277250.1">
    <property type="protein sequence ID" value="HORVU.MOREX.r2.4HG0277250.1"/>
    <property type="gene ID" value="HORVU.MOREX.r2.4HG0277250"/>
</dbReference>
<feature type="domain" description="DUF1618" evidence="2">
    <location>
        <begin position="287"/>
        <end position="416"/>
    </location>
</feature>
<feature type="compositionally biased region" description="Acidic residues" evidence="1">
    <location>
        <begin position="13"/>
        <end position="22"/>
    </location>
</feature>
<evidence type="ECO:0000313" key="4">
    <source>
        <dbReference type="Proteomes" id="UP000011116"/>
    </source>
</evidence>
<gene>
    <name evidence="3" type="primary">LOC123446893</name>
</gene>
<dbReference type="EnsemblPlants" id="HORVU.MOREX.r3.4HG0332710.1">
    <property type="protein sequence ID" value="HORVU.MOREX.r3.4HG0332710.1"/>
    <property type="gene ID" value="HORVU.MOREX.r3.4HG0332710"/>
</dbReference>
<dbReference type="Proteomes" id="UP000011116">
    <property type="component" value="Chromosome 4H"/>
</dbReference>
<feature type="region of interest" description="Disordered" evidence="1">
    <location>
        <begin position="1"/>
        <end position="68"/>
    </location>
</feature>
<proteinExistence type="predicted"/>
<keyword evidence="4" id="KW-1185">Reference proteome</keyword>
<accession>A0A8I6Y419</accession>
<evidence type="ECO:0000313" key="3">
    <source>
        <dbReference type="EnsemblPlants" id="HORVU.MOREX.r3.4HG0332710.1"/>
    </source>
</evidence>
<dbReference type="PANTHER" id="PTHR33074">
    <property type="entry name" value="EXPRESSED PROTEIN-RELATED"/>
    <property type="match status" value="1"/>
</dbReference>
<reference evidence="4" key="1">
    <citation type="journal article" date="2012" name="Nature">
        <title>A physical, genetic and functional sequence assembly of the barley genome.</title>
        <authorList>
            <consortium name="The International Barley Genome Sequencing Consortium"/>
            <person name="Mayer K.F."/>
            <person name="Waugh R."/>
            <person name="Brown J.W."/>
            <person name="Schulman A."/>
            <person name="Langridge P."/>
            <person name="Platzer M."/>
            <person name="Fincher G.B."/>
            <person name="Muehlbauer G.J."/>
            <person name="Sato K."/>
            <person name="Close T.J."/>
            <person name="Wise R.P."/>
            <person name="Stein N."/>
        </authorList>
    </citation>
    <scope>NUCLEOTIDE SEQUENCE [LARGE SCALE GENOMIC DNA]</scope>
    <source>
        <strain evidence="4">cv. Morex</strain>
    </source>
</reference>
<name>A0A8I6Y419_HORVV</name>
<dbReference type="Gramene" id="HORVU.MOREX.r3.4HG0332710.1">
    <property type="protein sequence ID" value="HORVU.MOREX.r3.4HG0332710.1"/>
    <property type="gene ID" value="HORVU.MOREX.r3.4HG0332710"/>
</dbReference>